<dbReference type="Pfam" id="PF02049">
    <property type="entry name" value="FliE"/>
    <property type="match status" value="1"/>
</dbReference>
<evidence type="ECO:0000313" key="5">
    <source>
        <dbReference type="EMBL" id="RMB08504.1"/>
    </source>
</evidence>
<dbReference type="PANTHER" id="PTHR34653">
    <property type="match status" value="1"/>
</dbReference>
<dbReference type="GO" id="GO:0009425">
    <property type="term" value="C:bacterial-type flagellum basal body"/>
    <property type="evidence" value="ECO:0007669"/>
    <property type="project" value="UniProtKB-SubCell"/>
</dbReference>
<dbReference type="GO" id="GO:0071973">
    <property type="term" value="P:bacterial-type flagellum-dependent cell motility"/>
    <property type="evidence" value="ECO:0007669"/>
    <property type="project" value="InterPro"/>
</dbReference>
<dbReference type="Proteomes" id="UP000271227">
    <property type="component" value="Unassembled WGS sequence"/>
</dbReference>
<dbReference type="EMBL" id="REFR01000010">
    <property type="protein sequence ID" value="RMB08504.1"/>
    <property type="molecule type" value="Genomic_DNA"/>
</dbReference>
<dbReference type="HAMAP" id="MF_00724">
    <property type="entry name" value="FliE"/>
    <property type="match status" value="1"/>
</dbReference>
<dbReference type="PANTHER" id="PTHR34653:SF1">
    <property type="entry name" value="FLAGELLAR HOOK-BASAL BODY COMPLEX PROTEIN FLIE"/>
    <property type="match status" value="1"/>
</dbReference>
<dbReference type="GO" id="GO:0003774">
    <property type="term" value="F:cytoskeletal motor activity"/>
    <property type="evidence" value="ECO:0007669"/>
    <property type="project" value="InterPro"/>
</dbReference>
<comment type="caution">
    <text evidence="5">The sequence shown here is derived from an EMBL/GenBank/DDBJ whole genome shotgun (WGS) entry which is preliminary data.</text>
</comment>
<sequence>MDIKQLDALNAYGQAGSGLAGGLSARGDGADGAGSSFAELIKDTVGDVRQAGETMEATSAKALVNEADLVEVVTAASNAEMVVETVVAVRDRVISAYNEIIKMPI</sequence>
<accession>A0A3M0CFZ4</accession>
<gene>
    <name evidence="4" type="primary">fliE</name>
    <name evidence="5" type="ORF">BXY39_1138</name>
</gene>
<keyword evidence="5" id="KW-0969">Cilium</keyword>
<evidence type="ECO:0000256" key="1">
    <source>
        <dbReference type="ARBA" id="ARBA00004117"/>
    </source>
</evidence>
<protein>
    <recommendedName>
        <fullName evidence="4">Flagellar hook-basal body complex protein FliE</fullName>
    </recommendedName>
</protein>
<comment type="similarity">
    <text evidence="2 4">Belongs to the FliE family.</text>
</comment>
<organism evidence="5 6">
    <name type="scientific">Eilatimonas milleporae</name>
    <dbReference type="NCBI Taxonomy" id="911205"/>
    <lineage>
        <taxon>Bacteria</taxon>
        <taxon>Pseudomonadati</taxon>
        <taxon>Pseudomonadota</taxon>
        <taxon>Alphaproteobacteria</taxon>
        <taxon>Kordiimonadales</taxon>
        <taxon>Kordiimonadaceae</taxon>
        <taxon>Eilatimonas</taxon>
    </lineage>
</organism>
<dbReference type="RefSeq" id="WP_121937864.1">
    <property type="nucleotide sequence ID" value="NZ_REFR01000010.1"/>
</dbReference>
<keyword evidence="6" id="KW-1185">Reference proteome</keyword>
<dbReference type="OrthoDB" id="8481852at2"/>
<evidence type="ECO:0000313" key="6">
    <source>
        <dbReference type="Proteomes" id="UP000271227"/>
    </source>
</evidence>
<keyword evidence="5" id="KW-0966">Cell projection</keyword>
<evidence type="ECO:0000256" key="4">
    <source>
        <dbReference type="HAMAP-Rule" id="MF_00724"/>
    </source>
</evidence>
<keyword evidence="3 4" id="KW-0975">Bacterial flagellum</keyword>
<keyword evidence="5" id="KW-0282">Flagellum</keyword>
<dbReference type="GO" id="GO:0005198">
    <property type="term" value="F:structural molecule activity"/>
    <property type="evidence" value="ECO:0007669"/>
    <property type="project" value="InterPro"/>
</dbReference>
<evidence type="ECO:0000256" key="2">
    <source>
        <dbReference type="ARBA" id="ARBA00009272"/>
    </source>
</evidence>
<evidence type="ECO:0000256" key="3">
    <source>
        <dbReference type="ARBA" id="ARBA00023143"/>
    </source>
</evidence>
<name>A0A3M0CFZ4_9PROT</name>
<comment type="subcellular location">
    <subcellularLocation>
        <location evidence="1 4">Bacterial flagellum basal body</location>
    </subcellularLocation>
</comment>
<dbReference type="InterPro" id="IPR001624">
    <property type="entry name" value="FliE"/>
</dbReference>
<proteinExistence type="inferred from homology"/>
<dbReference type="PRINTS" id="PR01006">
    <property type="entry name" value="FLGHOOKFLIE"/>
</dbReference>
<dbReference type="AlphaFoldDB" id="A0A3M0CFZ4"/>
<dbReference type="InParanoid" id="A0A3M0CFZ4"/>
<reference evidence="5 6" key="1">
    <citation type="submission" date="2018-10" db="EMBL/GenBank/DDBJ databases">
        <title>Genomic Encyclopedia of Archaeal and Bacterial Type Strains, Phase II (KMG-II): from individual species to whole genera.</title>
        <authorList>
            <person name="Goeker M."/>
        </authorList>
    </citation>
    <scope>NUCLEOTIDE SEQUENCE [LARGE SCALE GENOMIC DNA]</scope>
    <source>
        <strain evidence="5 6">DSM 25217</strain>
    </source>
</reference>